<comment type="similarity">
    <text evidence="3">Belongs to the leguminous lectin family.</text>
</comment>
<dbReference type="InterPro" id="IPR000985">
    <property type="entry name" value="Lectin_LegA_CS"/>
</dbReference>
<dbReference type="CDD" id="cd06899">
    <property type="entry name" value="lectin_legume_LecRK_Arcelin_ConA"/>
    <property type="match status" value="1"/>
</dbReference>
<dbReference type="PROSITE" id="PS00308">
    <property type="entry name" value="LECTIN_LEGUME_ALPHA"/>
    <property type="match status" value="1"/>
</dbReference>
<protein>
    <recommendedName>
        <fullName evidence="6">non-specific serine/threonine protein kinase</fullName>
        <ecNumber evidence="6">2.7.11.1</ecNumber>
    </recommendedName>
</protein>
<comment type="similarity">
    <text evidence="4">In the N-terminal section; belongs to the leguminous lectin family.</text>
</comment>
<evidence type="ECO:0000313" key="22">
    <source>
        <dbReference type="Proteomes" id="UP000327085"/>
    </source>
</evidence>
<dbReference type="Proteomes" id="UP000327085">
    <property type="component" value="Chromosome 4"/>
</dbReference>
<comment type="subcellular location">
    <subcellularLocation>
        <location evidence="1">Cell membrane</location>
    </subcellularLocation>
    <subcellularLocation>
        <location evidence="2">Membrane</location>
        <topology evidence="2">Single-pass type I membrane protein</topology>
    </subcellularLocation>
</comment>
<evidence type="ECO:0000256" key="10">
    <source>
        <dbReference type="ARBA" id="ARBA00022729"/>
    </source>
</evidence>
<evidence type="ECO:0000256" key="11">
    <source>
        <dbReference type="ARBA" id="ARBA00022734"/>
    </source>
</evidence>
<feature type="transmembrane region" description="Helical" evidence="19">
    <location>
        <begin position="306"/>
        <end position="328"/>
    </location>
</feature>
<dbReference type="GO" id="GO:0005886">
    <property type="term" value="C:plasma membrane"/>
    <property type="evidence" value="ECO:0007669"/>
    <property type="project" value="UniProtKB-SubCell"/>
</dbReference>
<evidence type="ECO:0000256" key="17">
    <source>
        <dbReference type="ARBA" id="ARBA00023180"/>
    </source>
</evidence>
<evidence type="ECO:0000313" key="21">
    <source>
        <dbReference type="EMBL" id="VVA16655.1"/>
    </source>
</evidence>
<keyword evidence="10" id="KW-0732">Signal</keyword>
<evidence type="ECO:0000256" key="13">
    <source>
        <dbReference type="ARBA" id="ARBA00022840"/>
    </source>
</evidence>
<dbReference type="InterPro" id="IPR050528">
    <property type="entry name" value="L-type_Lectin-RKs"/>
</dbReference>
<dbReference type="Pfam" id="PF00139">
    <property type="entry name" value="Lectin_legB"/>
    <property type="match status" value="1"/>
</dbReference>
<dbReference type="Gene3D" id="2.60.120.200">
    <property type="match status" value="1"/>
</dbReference>
<feature type="domain" description="Protein kinase" evidence="20">
    <location>
        <begin position="317"/>
        <end position="524"/>
    </location>
</feature>
<keyword evidence="12 18" id="KW-0547">Nucleotide-binding</keyword>
<evidence type="ECO:0000256" key="4">
    <source>
        <dbReference type="ARBA" id="ARBA00008536"/>
    </source>
</evidence>
<organism evidence="21 22">
    <name type="scientific">Prunus dulcis</name>
    <name type="common">Almond</name>
    <name type="synonym">Amygdalus dulcis</name>
    <dbReference type="NCBI Taxonomy" id="3755"/>
    <lineage>
        <taxon>Eukaryota</taxon>
        <taxon>Viridiplantae</taxon>
        <taxon>Streptophyta</taxon>
        <taxon>Embryophyta</taxon>
        <taxon>Tracheophyta</taxon>
        <taxon>Spermatophyta</taxon>
        <taxon>Magnoliopsida</taxon>
        <taxon>eudicotyledons</taxon>
        <taxon>Gunneridae</taxon>
        <taxon>Pentapetalae</taxon>
        <taxon>rosids</taxon>
        <taxon>fabids</taxon>
        <taxon>Rosales</taxon>
        <taxon>Rosaceae</taxon>
        <taxon>Amygdaloideae</taxon>
        <taxon>Amygdaleae</taxon>
        <taxon>Prunus</taxon>
    </lineage>
</organism>
<keyword evidence="14 19" id="KW-1133">Transmembrane helix</keyword>
<gene>
    <name evidence="21" type="ORF">ALMOND_2B024967</name>
</gene>
<keyword evidence="11 21" id="KW-0430">Lectin</keyword>
<evidence type="ECO:0000256" key="18">
    <source>
        <dbReference type="PROSITE-ProRule" id="PRU10141"/>
    </source>
</evidence>
<evidence type="ECO:0000256" key="12">
    <source>
        <dbReference type="ARBA" id="ARBA00022741"/>
    </source>
</evidence>
<dbReference type="SUPFAM" id="SSF56112">
    <property type="entry name" value="Protein kinase-like (PK-like)"/>
    <property type="match status" value="1"/>
</dbReference>
<dbReference type="InterPro" id="IPR000719">
    <property type="entry name" value="Prot_kinase_dom"/>
</dbReference>
<feature type="transmembrane region" description="Helical" evidence="19">
    <location>
        <begin position="20"/>
        <end position="39"/>
    </location>
</feature>
<dbReference type="SMART" id="SM00220">
    <property type="entry name" value="S_TKc"/>
    <property type="match status" value="1"/>
</dbReference>
<comment type="similarity">
    <text evidence="5">In the C-terminal section; belongs to the protein kinase superfamily. Ser/Thr protein kinase family.</text>
</comment>
<evidence type="ECO:0000256" key="8">
    <source>
        <dbReference type="ARBA" id="ARBA00022527"/>
    </source>
</evidence>
<evidence type="ECO:0000256" key="6">
    <source>
        <dbReference type="ARBA" id="ARBA00012513"/>
    </source>
</evidence>
<evidence type="ECO:0000256" key="14">
    <source>
        <dbReference type="ARBA" id="ARBA00022989"/>
    </source>
</evidence>
<evidence type="ECO:0000256" key="2">
    <source>
        <dbReference type="ARBA" id="ARBA00004479"/>
    </source>
</evidence>
<proteinExistence type="inferred from homology"/>
<evidence type="ECO:0000256" key="9">
    <source>
        <dbReference type="ARBA" id="ARBA00022692"/>
    </source>
</evidence>
<dbReference type="EC" id="2.7.11.1" evidence="6"/>
<keyword evidence="9 19" id="KW-0812">Transmembrane</keyword>
<dbReference type="PROSITE" id="PS00107">
    <property type="entry name" value="PROTEIN_KINASE_ATP"/>
    <property type="match status" value="1"/>
</dbReference>
<keyword evidence="15 19" id="KW-0472">Membrane</keyword>
<dbReference type="EMBL" id="CABIKO010000020">
    <property type="protein sequence ID" value="VVA16655.1"/>
    <property type="molecule type" value="Genomic_DNA"/>
</dbReference>
<dbReference type="GO" id="GO:0005524">
    <property type="term" value="F:ATP binding"/>
    <property type="evidence" value="ECO:0007669"/>
    <property type="project" value="UniProtKB-UniRule"/>
</dbReference>
<evidence type="ECO:0000256" key="19">
    <source>
        <dbReference type="SAM" id="Phobius"/>
    </source>
</evidence>
<dbReference type="AlphaFoldDB" id="A0A5E4ELP4"/>
<dbReference type="InterPro" id="IPR001220">
    <property type="entry name" value="Legume_lectin_dom"/>
</dbReference>
<feature type="binding site" evidence="18">
    <location>
        <position position="400"/>
    </location>
    <ligand>
        <name>ATP</name>
        <dbReference type="ChEBI" id="CHEBI:30616"/>
    </ligand>
</feature>
<keyword evidence="17" id="KW-0325">Glycoprotein</keyword>
<dbReference type="GO" id="GO:0004674">
    <property type="term" value="F:protein serine/threonine kinase activity"/>
    <property type="evidence" value="ECO:0007669"/>
    <property type="project" value="UniProtKB-KW"/>
</dbReference>
<dbReference type="PROSITE" id="PS00307">
    <property type="entry name" value="LECTIN_LEGUME_BETA"/>
    <property type="match status" value="1"/>
</dbReference>
<dbReference type="PROSITE" id="PS50011">
    <property type="entry name" value="PROTEIN_KINASE_DOM"/>
    <property type="match status" value="1"/>
</dbReference>
<dbReference type="InParanoid" id="A0A5E4ELP4"/>
<evidence type="ECO:0000256" key="1">
    <source>
        <dbReference type="ARBA" id="ARBA00004236"/>
    </source>
</evidence>
<evidence type="ECO:0000256" key="16">
    <source>
        <dbReference type="ARBA" id="ARBA00023170"/>
    </source>
</evidence>
<reference evidence="22" key="1">
    <citation type="journal article" date="2020" name="Plant J.">
        <title>Transposons played a major role in the diversification between the closely related almond and peach genomes: results from the almond genome sequence.</title>
        <authorList>
            <person name="Alioto T."/>
            <person name="Alexiou K.G."/>
            <person name="Bardil A."/>
            <person name="Barteri F."/>
            <person name="Castanera R."/>
            <person name="Cruz F."/>
            <person name="Dhingra A."/>
            <person name="Duval H."/>
            <person name="Fernandez I Marti A."/>
            <person name="Frias L."/>
            <person name="Galan B."/>
            <person name="Garcia J.L."/>
            <person name="Howad W."/>
            <person name="Gomez-Garrido J."/>
            <person name="Gut M."/>
            <person name="Julca I."/>
            <person name="Morata J."/>
            <person name="Puigdomenech P."/>
            <person name="Ribeca P."/>
            <person name="Rubio Cabetas M.J."/>
            <person name="Vlasova A."/>
            <person name="Wirthensohn M."/>
            <person name="Garcia-Mas J."/>
            <person name="Gabaldon T."/>
            <person name="Casacuberta J.M."/>
            <person name="Arus P."/>
        </authorList>
    </citation>
    <scope>NUCLEOTIDE SEQUENCE [LARGE SCALE GENOMIC DNA]</scope>
    <source>
        <strain evidence="22">cv. Texas</strain>
    </source>
</reference>
<name>A0A5E4ELP4_PRUDU</name>
<keyword evidence="13 18" id="KW-0067">ATP-binding</keyword>
<dbReference type="InterPro" id="IPR019825">
    <property type="entry name" value="Lectin_legB_Mn/Ca_BS"/>
</dbReference>
<evidence type="ECO:0000256" key="7">
    <source>
        <dbReference type="ARBA" id="ARBA00022475"/>
    </source>
</evidence>
<keyword evidence="7" id="KW-1003">Cell membrane</keyword>
<accession>A0A5E4ELP4</accession>
<keyword evidence="8" id="KW-0723">Serine/threonine-protein kinase</keyword>
<evidence type="ECO:0000256" key="5">
    <source>
        <dbReference type="ARBA" id="ARBA00010217"/>
    </source>
</evidence>
<sequence length="524" mass="58295">MVANYNSATAILRLHPEKLYHLLLRLLLLLTPCATPLTFHFPTFQHSHRLFTEGDAVIDNQYVHLNKENLRAESSTGSVGRATFCEPFLLRENATRRFHHKFRIHSSLMGKTEPPMGNRTLGKGSSLSLPVNSSVENIIEPSNDYPFVAVEFDTYRNSGPTVKDPDGNHVGIGINCLKSNITRAWNGGILEAKLNSAWISYNSSLKNLSVAFTTFNNDTQEQKISYLSYMVDLSKYLPDWVIVGFSASTGAASALHTLISWNFTSTVLFDNKVLALSGQEKIIFETPVPHPRLSSKLKARKCKKPLAVVIGSSISGFTLVCFLGLGLYNSCKKKATRTTDGNPNDLIHEFEGNSLKRFPYKELVLATRNFSEGEKLGEGGSGVVHKGYITYLKSYVAVKKISRVPKYGRIDTYAPQLQTISRCLASGLLYLHEILQQPLLHMNIKSSNVMVDSDFNAKLGDFGFSNRKEPQMITTSYIAPEYIDTRQLSKKSDVFSFGIVALQISCGRKLIDPKFGGSQVNMVE</sequence>
<keyword evidence="8" id="KW-0418">Kinase</keyword>
<dbReference type="GO" id="GO:0030246">
    <property type="term" value="F:carbohydrate binding"/>
    <property type="evidence" value="ECO:0007669"/>
    <property type="project" value="UniProtKB-KW"/>
</dbReference>
<dbReference type="InterPro" id="IPR011009">
    <property type="entry name" value="Kinase-like_dom_sf"/>
</dbReference>
<evidence type="ECO:0000256" key="15">
    <source>
        <dbReference type="ARBA" id="ARBA00023136"/>
    </source>
</evidence>
<dbReference type="Gramene" id="VVA16655">
    <property type="protein sequence ID" value="VVA16655"/>
    <property type="gene ID" value="Prudul26B024967"/>
</dbReference>
<dbReference type="InterPro" id="IPR013320">
    <property type="entry name" value="ConA-like_dom_sf"/>
</dbReference>
<dbReference type="InterPro" id="IPR017441">
    <property type="entry name" value="Protein_kinase_ATP_BS"/>
</dbReference>
<keyword evidence="8" id="KW-0808">Transferase</keyword>
<dbReference type="PANTHER" id="PTHR27007">
    <property type="match status" value="1"/>
</dbReference>
<dbReference type="SUPFAM" id="SSF49899">
    <property type="entry name" value="Concanavalin A-like lectins/glucanases"/>
    <property type="match status" value="1"/>
</dbReference>
<dbReference type="Gene3D" id="1.10.510.10">
    <property type="entry name" value="Transferase(Phosphotransferase) domain 1"/>
    <property type="match status" value="1"/>
</dbReference>
<evidence type="ECO:0000256" key="3">
    <source>
        <dbReference type="ARBA" id="ARBA00007606"/>
    </source>
</evidence>
<evidence type="ECO:0000259" key="20">
    <source>
        <dbReference type="PROSITE" id="PS50011"/>
    </source>
</evidence>
<keyword evidence="16" id="KW-0675">Receptor</keyword>
<dbReference type="Pfam" id="PF00069">
    <property type="entry name" value="Pkinase"/>
    <property type="match status" value="1"/>
</dbReference>